<evidence type="ECO:0000313" key="4">
    <source>
        <dbReference type="EMBL" id="QEC48937.1"/>
    </source>
</evidence>
<organism evidence="4 5">
    <name type="scientific">Baekduia soli</name>
    <dbReference type="NCBI Taxonomy" id="496014"/>
    <lineage>
        <taxon>Bacteria</taxon>
        <taxon>Bacillati</taxon>
        <taxon>Actinomycetota</taxon>
        <taxon>Thermoleophilia</taxon>
        <taxon>Solirubrobacterales</taxon>
        <taxon>Baekduiaceae</taxon>
        <taxon>Baekduia</taxon>
    </lineage>
</organism>
<dbReference type="OrthoDB" id="5243635at2"/>
<proteinExistence type="predicted"/>
<dbReference type="PROSITE" id="PS51186">
    <property type="entry name" value="GNAT"/>
    <property type="match status" value="1"/>
</dbReference>
<keyword evidence="1 4" id="KW-0808">Transferase</keyword>
<dbReference type="InterPro" id="IPR000182">
    <property type="entry name" value="GNAT_dom"/>
</dbReference>
<dbReference type="Proteomes" id="UP000321805">
    <property type="component" value="Chromosome"/>
</dbReference>
<keyword evidence="5" id="KW-1185">Reference proteome</keyword>
<dbReference type="KEGG" id="bsol:FSW04_16065"/>
<dbReference type="InterPro" id="IPR016181">
    <property type="entry name" value="Acyl_CoA_acyltransferase"/>
</dbReference>
<dbReference type="EMBL" id="CP042430">
    <property type="protein sequence ID" value="QEC48937.1"/>
    <property type="molecule type" value="Genomic_DNA"/>
</dbReference>
<dbReference type="Pfam" id="PF00583">
    <property type="entry name" value="Acetyltransf_1"/>
    <property type="match status" value="1"/>
</dbReference>
<dbReference type="GO" id="GO:0016747">
    <property type="term" value="F:acyltransferase activity, transferring groups other than amino-acyl groups"/>
    <property type="evidence" value="ECO:0007669"/>
    <property type="project" value="InterPro"/>
</dbReference>
<dbReference type="RefSeq" id="WP_146921031.1">
    <property type="nucleotide sequence ID" value="NZ_CP042430.1"/>
</dbReference>
<accession>A0A5B8U7L2</accession>
<evidence type="ECO:0000313" key="5">
    <source>
        <dbReference type="Proteomes" id="UP000321805"/>
    </source>
</evidence>
<gene>
    <name evidence="4" type="ORF">FSW04_16065</name>
</gene>
<dbReference type="Gene3D" id="3.40.630.30">
    <property type="match status" value="1"/>
</dbReference>
<name>A0A5B8U7L2_9ACTN</name>
<dbReference type="SUPFAM" id="SSF55729">
    <property type="entry name" value="Acyl-CoA N-acyltransferases (Nat)"/>
    <property type="match status" value="1"/>
</dbReference>
<evidence type="ECO:0000256" key="1">
    <source>
        <dbReference type="ARBA" id="ARBA00022679"/>
    </source>
</evidence>
<evidence type="ECO:0000256" key="2">
    <source>
        <dbReference type="ARBA" id="ARBA00023315"/>
    </source>
</evidence>
<feature type="domain" description="N-acetyltransferase" evidence="3">
    <location>
        <begin position="1"/>
        <end position="155"/>
    </location>
</feature>
<dbReference type="AlphaFoldDB" id="A0A5B8U7L2"/>
<reference evidence="4 5" key="1">
    <citation type="journal article" date="2018" name="J. Microbiol.">
        <title>Baekduia soli gen. nov., sp. nov., a novel bacterium isolated from the soil of Baekdu Mountain and proposal of a novel family name, Baekduiaceae fam. nov.</title>
        <authorList>
            <person name="An D.S."/>
            <person name="Siddiqi M.Z."/>
            <person name="Kim K.H."/>
            <person name="Yu H.S."/>
            <person name="Im W.T."/>
        </authorList>
    </citation>
    <scope>NUCLEOTIDE SEQUENCE [LARGE SCALE GENOMIC DNA]</scope>
    <source>
        <strain evidence="4 5">BR7-21</strain>
    </source>
</reference>
<protein>
    <submittedName>
        <fullName evidence="4">GNAT family N-acetyltransferase</fullName>
    </submittedName>
</protein>
<dbReference type="PANTHER" id="PTHR43877">
    <property type="entry name" value="AMINOALKYLPHOSPHONATE N-ACETYLTRANSFERASE-RELATED-RELATED"/>
    <property type="match status" value="1"/>
</dbReference>
<evidence type="ECO:0000259" key="3">
    <source>
        <dbReference type="PROSITE" id="PS51186"/>
    </source>
</evidence>
<sequence length="156" mass="17031">MIRPAARADARALAELEVRAWRWAYTDIVGEQHMITVEDRERRWRTEPLGGADVAEVGGRVAGVVQTGPSPAEPGVGLLHGLYVEPAAQGAGLGAALYDHAMRRLHGGGLREAVLWVFSGNGHARGFYERRGWVADGATGEWKGAPELRYRHNQAR</sequence>
<dbReference type="InterPro" id="IPR050832">
    <property type="entry name" value="Bact_Acetyltransf"/>
</dbReference>
<keyword evidence="2" id="KW-0012">Acyltransferase</keyword>